<dbReference type="PANTHER" id="PTHR39399">
    <property type="entry name" value="PROTEIN ZPS1"/>
    <property type="match status" value="1"/>
</dbReference>
<feature type="signal peptide" evidence="1">
    <location>
        <begin position="1"/>
        <end position="19"/>
    </location>
</feature>
<evidence type="ECO:0000313" key="4">
    <source>
        <dbReference type="Proteomes" id="UP000799536"/>
    </source>
</evidence>
<dbReference type="OrthoDB" id="4689212at2759"/>
<dbReference type="Proteomes" id="UP000799536">
    <property type="component" value="Unassembled WGS sequence"/>
</dbReference>
<dbReference type="GO" id="GO:0009986">
    <property type="term" value="C:cell surface"/>
    <property type="evidence" value="ECO:0007669"/>
    <property type="project" value="TreeGrafter"/>
</dbReference>
<dbReference type="SUPFAM" id="SSF55486">
    <property type="entry name" value="Metalloproteases ('zincins'), catalytic domain"/>
    <property type="match status" value="1"/>
</dbReference>
<protein>
    <submittedName>
        <fullName evidence="3">Zincin</fullName>
    </submittedName>
</protein>
<evidence type="ECO:0000313" key="3">
    <source>
        <dbReference type="EMBL" id="KAF2197100.1"/>
    </source>
</evidence>
<dbReference type="GO" id="GO:0008237">
    <property type="term" value="F:metallopeptidase activity"/>
    <property type="evidence" value="ECO:0007669"/>
    <property type="project" value="InterPro"/>
</dbReference>
<dbReference type="AlphaFoldDB" id="A0A9P4JDF0"/>
<dbReference type="CDD" id="cd11307">
    <property type="entry name" value="M35_Asp_f2_like"/>
    <property type="match status" value="1"/>
</dbReference>
<keyword evidence="4" id="KW-1185">Reference proteome</keyword>
<dbReference type="InterPro" id="IPR024079">
    <property type="entry name" value="MetalloPept_cat_dom_sf"/>
</dbReference>
<gene>
    <name evidence="3" type="ORF">GQ43DRAFT_425240</name>
</gene>
<feature type="domain" description="Putative peptidase" evidence="2">
    <location>
        <begin position="28"/>
        <end position="234"/>
    </location>
</feature>
<comment type="caution">
    <text evidence="3">The sequence shown here is derived from an EMBL/GenBank/DDBJ whole genome shotgun (WGS) entry which is preliminary data.</text>
</comment>
<dbReference type="Gene3D" id="3.40.390.10">
    <property type="entry name" value="Collagenase (Catalytic Domain)"/>
    <property type="match status" value="1"/>
</dbReference>
<dbReference type="GO" id="GO:0009277">
    <property type="term" value="C:fungal-type cell wall"/>
    <property type="evidence" value="ECO:0007669"/>
    <property type="project" value="TreeGrafter"/>
</dbReference>
<sequence length="269" mass="29610">MKLIQTPFVSLLIITRVIASNPTNILPSSSWHAEEYGIHKSCNATQALQLRRGLNEMVLLVEQAKSHILQHGNSSALYRKYFGDEASAEPAGWYDRVANANRSEVLFRCDDPDKNCVTQEGWAGHWRGSNATQETVICPLSFETRRPLEAMCAFGYNVADSPTNFYFASDLLHRVFHIPQISLGTVEHFTENYAKVLELAKKDSSLSVRDSDALTYFALEVFSYVVFPGEGCPGMSVHSTTAANASVTASQTSSATTACHTHDDGAVHC</sequence>
<keyword evidence="1" id="KW-0732">Signal</keyword>
<dbReference type="EMBL" id="ML994278">
    <property type="protein sequence ID" value="KAF2197100.1"/>
    <property type="molecule type" value="Genomic_DNA"/>
</dbReference>
<name>A0A9P4JDF0_9PLEO</name>
<dbReference type="GO" id="GO:0005178">
    <property type="term" value="F:integrin binding"/>
    <property type="evidence" value="ECO:0007669"/>
    <property type="project" value="TreeGrafter"/>
</dbReference>
<dbReference type="InterPro" id="IPR029482">
    <property type="entry name" value="HRXXH"/>
</dbReference>
<evidence type="ECO:0000256" key="1">
    <source>
        <dbReference type="SAM" id="SignalP"/>
    </source>
</evidence>
<dbReference type="GO" id="GO:0005576">
    <property type="term" value="C:extracellular region"/>
    <property type="evidence" value="ECO:0007669"/>
    <property type="project" value="TreeGrafter"/>
</dbReference>
<reference evidence="3" key="1">
    <citation type="journal article" date="2020" name="Stud. Mycol.">
        <title>101 Dothideomycetes genomes: a test case for predicting lifestyles and emergence of pathogens.</title>
        <authorList>
            <person name="Haridas S."/>
            <person name="Albert R."/>
            <person name="Binder M."/>
            <person name="Bloem J."/>
            <person name="Labutti K."/>
            <person name="Salamov A."/>
            <person name="Andreopoulos B."/>
            <person name="Baker S."/>
            <person name="Barry K."/>
            <person name="Bills G."/>
            <person name="Bluhm B."/>
            <person name="Cannon C."/>
            <person name="Castanera R."/>
            <person name="Culley D."/>
            <person name="Daum C."/>
            <person name="Ezra D."/>
            <person name="Gonzalez J."/>
            <person name="Henrissat B."/>
            <person name="Kuo A."/>
            <person name="Liang C."/>
            <person name="Lipzen A."/>
            <person name="Lutzoni F."/>
            <person name="Magnuson J."/>
            <person name="Mondo S."/>
            <person name="Nolan M."/>
            <person name="Ohm R."/>
            <person name="Pangilinan J."/>
            <person name="Park H.-J."/>
            <person name="Ramirez L."/>
            <person name="Alfaro M."/>
            <person name="Sun H."/>
            <person name="Tritt A."/>
            <person name="Yoshinaga Y."/>
            <person name="Zwiers L.-H."/>
            <person name="Turgeon B."/>
            <person name="Goodwin S."/>
            <person name="Spatafora J."/>
            <person name="Crous P."/>
            <person name="Grigoriev I."/>
        </authorList>
    </citation>
    <scope>NUCLEOTIDE SEQUENCE</scope>
    <source>
        <strain evidence="3">ATCC 74209</strain>
    </source>
</reference>
<feature type="chain" id="PRO_5040504362" evidence="1">
    <location>
        <begin position="20"/>
        <end position="269"/>
    </location>
</feature>
<accession>A0A9P4JDF0</accession>
<dbReference type="PANTHER" id="PTHR39399:SF1">
    <property type="entry name" value="PROTEIN ZPS1"/>
    <property type="match status" value="1"/>
</dbReference>
<proteinExistence type="predicted"/>
<dbReference type="Pfam" id="PF13933">
    <property type="entry name" value="HRXXH"/>
    <property type="match status" value="1"/>
</dbReference>
<organism evidence="3 4">
    <name type="scientific">Delitschia confertaspora ATCC 74209</name>
    <dbReference type="NCBI Taxonomy" id="1513339"/>
    <lineage>
        <taxon>Eukaryota</taxon>
        <taxon>Fungi</taxon>
        <taxon>Dikarya</taxon>
        <taxon>Ascomycota</taxon>
        <taxon>Pezizomycotina</taxon>
        <taxon>Dothideomycetes</taxon>
        <taxon>Pleosporomycetidae</taxon>
        <taxon>Pleosporales</taxon>
        <taxon>Delitschiaceae</taxon>
        <taxon>Delitschia</taxon>
    </lineage>
</organism>
<dbReference type="InterPro" id="IPR039124">
    <property type="entry name" value="PRA1-like"/>
</dbReference>
<evidence type="ECO:0000259" key="2">
    <source>
        <dbReference type="Pfam" id="PF13933"/>
    </source>
</evidence>
<dbReference type="GO" id="GO:0008270">
    <property type="term" value="F:zinc ion binding"/>
    <property type="evidence" value="ECO:0007669"/>
    <property type="project" value="TreeGrafter"/>
</dbReference>